<gene>
    <name evidence="8" type="ORF">M404DRAFT_542750</name>
</gene>
<evidence type="ECO:0000256" key="1">
    <source>
        <dbReference type="ARBA" id="ARBA00005046"/>
    </source>
</evidence>
<dbReference type="Gene3D" id="2.40.340.10">
    <property type="entry name" value="MoeA, C-terminal, domain IV"/>
    <property type="match status" value="1"/>
</dbReference>
<organism evidence="8 9">
    <name type="scientific">Pisolithus tinctorius Marx 270</name>
    <dbReference type="NCBI Taxonomy" id="870435"/>
    <lineage>
        <taxon>Eukaryota</taxon>
        <taxon>Fungi</taxon>
        <taxon>Dikarya</taxon>
        <taxon>Basidiomycota</taxon>
        <taxon>Agaricomycotina</taxon>
        <taxon>Agaricomycetes</taxon>
        <taxon>Agaricomycetidae</taxon>
        <taxon>Boletales</taxon>
        <taxon>Sclerodermatineae</taxon>
        <taxon>Pisolithaceae</taxon>
        <taxon>Pisolithus</taxon>
    </lineage>
</organism>
<dbReference type="CDD" id="cd00886">
    <property type="entry name" value="MogA_MoaB"/>
    <property type="match status" value="1"/>
</dbReference>
<comment type="catalytic activity">
    <reaction evidence="5">
        <text>molybdopterin + ATP + H(+) = adenylyl-molybdopterin + diphosphate</text>
        <dbReference type="Rhea" id="RHEA:31331"/>
        <dbReference type="ChEBI" id="CHEBI:15378"/>
        <dbReference type="ChEBI" id="CHEBI:30616"/>
        <dbReference type="ChEBI" id="CHEBI:33019"/>
        <dbReference type="ChEBI" id="CHEBI:58698"/>
        <dbReference type="ChEBI" id="CHEBI:62727"/>
    </reaction>
</comment>
<dbReference type="EMBL" id="KN832207">
    <property type="protein sequence ID" value="KIN93170.1"/>
    <property type="molecule type" value="Genomic_DNA"/>
</dbReference>
<comment type="similarity">
    <text evidence="3">In the C-terminal section; belongs to the MoeA family.</text>
</comment>
<dbReference type="InterPro" id="IPR005111">
    <property type="entry name" value="MoeA_C_domain_IV"/>
</dbReference>
<dbReference type="Gene3D" id="2.170.190.11">
    <property type="entry name" value="Molybdopterin biosynthesis moea protein, domain 3"/>
    <property type="match status" value="1"/>
</dbReference>
<dbReference type="GO" id="GO:0046872">
    <property type="term" value="F:metal ion binding"/>
    <property type="evidence" value="ECO:0007669"/>
    <property type="project" value="UniProtKB-UniRule"/>
</dbReference>
<dbReference type="InterPro" id="IPR036688">
    <property type="entry name" value="MoeA_C_domain_IV_sf"/>
</dbReference>
<dbReference type="InterPro" id="IPR036135">
    <property type="entry name" value="MoeA_linker/N_sf"/>
</dbReference>
<accession>A0A0C3NB94</accession>
<dbReference type="SUPFAM" id="SSF63867">
    <property type="entry name" value="MoeA C-terminal domain-like"/>
    <property type="match status" value="1"/>
</dbReference>
<evidence type="ECO:0000313" key="8">
    <source>
        <dbReference type="EMBL" id="KIN93170.1"/>
    </source>
</evidence>
<dbReference type="InterPro" id="IPR001453">
    <property type="entry name" value="MoaB/Mog_dom"/>
</dbReference>
<dbReference type="InterPro" id="IPR005110">
    <property type="entry name" value="MoeA_linker/N"/>
</dbReference>
<dbReference type="STRING" id="870435.A0A0C3NB94"/>
<dbReference type="HOGENOM" id="CLU_010186_2_2_1"/>
<feature type="domain" description="MoaB/Mog" evidence="7">
    <location>
        <begin position="401"/>
        <end position="552"/>
    </location>
</feature>
<comment type="similarity">
    <text evidence="2">In the N-terminal section; belongs to the MoaB/Mog family.</text>
</comment>
<dbReference type="GO" id="GO:0061599">
    <property type="term" value="F:molybdopterin molybdotransferase activity"/>
    <property type="evidence" value="ECO:0007669"/>
    <property type="project" value="UniProtKB-UniRule"/>
</dbReference>
<reference evidence="9" key="2">
    <citation type="submission" date="2015-01" db="EMBL/GenBank/DDBJ databases">
        <title>Evolutionary Origins and Diversification of the Mycorrhizal Mutualists.</title>
        <authorList>
            <consortium name="DOE Joint Genome Institute"/>
            <consortium name="Mycorrhizal Genomics Consortium"/>
            <person name="Kohler A."/>
            <person name="Kuo A."/>
            <person name="Nagy L.G."/>
            <person name="Floudas D."/>
            <person name="Copeland A."/>
            <person name="Barry K.W."/>
            <person name="Cichocki N."/>
            <person name="Veneault-Fourrey C."/>
            <person name="LaButti K."/>
            <person name="Lindquist E.A."/>
            <person name="Lipzen A."/>
            <person name="Lundell T."/>
            <person name="Morin E."/>
            <person name="Murat C."/>
            <person name="Riley R."/>
            <person name="Ohm R."/>
            <person name="Sun H."/>
            <person name="Tunlid A."/>
            <person name="Henrissat B."/>
            <person name="Grigoriev I.V."/>
            <person name="Hibbett D.S."/>
            <person name="Martin F."/>
        </authorList>
    </citation>
    <scope>NUCLEOTIDE SEQUENCE [LARGE SCALE GENOMIC DNA]</scope>
    <source>
        <strain evidence="9">Marx 270</strain>
    </source>
</reference>
<keyword evidence="5" id="KW-0500">Molybdenum</keyword>
<dbReference type="UniPathway" id="UPA00344"/>
<keyword evidence="5" id="KW-0460">Magnesium</keyword>
<evidence type="ECO:0000259" key="7">
    <source>
        <dbReference type="SMART" id="SM00852"/>
    </source>
</evidence>
<name>A0A0C3NB94_PISTI</name>
<evidence type="ECO:0000256" key="6">
    <source>
        <dbReference type="SAM" id="MobiDB-lite"/>
    </source>
</evidence>
<dbReference type="InterPro" id="IPR008284">
    <property type="entry name" value="MoCF_biosynth_CS"/>
</dbReference>
<dbReference type="FunFam" id="3.40.980.10:FF:000001">
    <property type="entry name" value="Molybdopterin molybdenumtransferase"/>
    <property type="match status" value="1"/>
</dbReference>
<dbReference type="GO" id="GO:0061598">
    <property type="term" value="F:molybdopterin adenylyltransferase activity"/>
    <property type="evidence" value="ECO:0007669"/>
    <property type="project" value="UniProtKB-UniRule"/>
</dbReference>
<dbReference type="Gene3D" id="3.40.980.10">
    <property type="entry name" value="MoaB/Mog-like domain"/>
    <property type="match status" value="2"/>
</dbReference>
<dbReference type="InterPro" id="IPR038987">
    <property type="entry name" value="MoeA-like"/>
</dbReference>
<feature type="domain" description="MoaB/Mog" evidence="7">
    <location>
        <begin position="6"/>
        <end position="150"/>
    </location>
</feature>
<evidence type="ECO:0000256" key="3">
    <source>
        <dbReference type="ARBA" id="ARBA00008339"/>
    </source>
</evidence>
<dbReference type="PANTHER" id="PTHR10192">
    <property type="entry name" value="MOLYBDOPTERIN BIOSYNTHESIS PROTEIN"/>
    <property type="match status" value="1"/>
</dbReference>
<dbReference type="PROSITE" id="PS01079">
    <property type="entry name" value="MOCF_BIOSYNTHESIS_2"/>
    <property type="match status" value="1"/>
</dbReference>
<dbReference type="OrthoDB" id="4349954at2759"/>
<keyword evidence="5" id="KW-0479">Metal-binding</keyword>
<dbReference type="Pfam" id="PF00994">
    <property type="entry name" value="MoCF_biosynth"/>
    <property type="match status" value="2"/>
</dbReference>
<protein>
    <recommendedName>
        <fullName evidence="7">MoaB/Mog domain-containing protein</fullName>
    </recommendedName>
</protein>
<comment type="cofactor">
    <cofactor evidence="5">
        <name>Mg(2+)</name>
        <dbReference type="ChEBI" id="CHEBI:18420"/>
    </cofactor>
</comment>
<dbReference type="Proteomes" id="UP000054217">
    <property type="component" value="Unassembled WGS sequence"/>
</dbReference>
<keyword evidence="5" id="KW-0808">Transferase</keyword>
<evidence type="ECO:0000256" key="2">
    <source>
        <dbReference type="ARBA" id="ARBA00007589"/>
    </source>
</evidence>
<keyword evidence="9" id="KW-1185">Reference proteome</keyword>
<dbReference type="NCBIfam" id="TIGR00177">
    <property type="entry name" value="molyb_syn"/>
    <property type="match status" value="2"/>
</dbReference>
<keyword evidence="4 5" id="KW-0501">Molybdenum cofactor biosynthesis</keyword>
<dbReference type="InterPro" id="IPR036425">
    <property type="entry name" value="MoaB/Mog-like_dom_sf"/>
</dbReference>
<dbReference type="Pfam" id="PF03454">
    <property type="entry name" value="MoeA_C"/>
    <property type="match status" value="1"/>
</dbReference>
<dbReference type="InParanoid" id="A0A0C3NB94"/>
<comment type="pathway">
    <text evidence="1 5">Cofactor biosynthesis; molybdopterin biosynthesis.</text>
</comment>
<dbReference type="PANTHER" id="PTHR10192:SF5">
    <property type="entry name" value="GEPHYRIN"/>
    <property type="match status" value="1"/>
</dbReference>
<dbReference type="GO" id="GO:0005829">
    <property type="term" value="C:cytosol"/>
    <property type="evidence" value="ECO:0007669"/>
    <property type="project" value="TreeGrafter"/>
</dbReference>
<dbReference type="Gene3D" id="3.90.105.10">
    <property type="entry name" value="Molybdopterin biosynthesis moea protein, domain 2"/>
    <property type="match status" value="1"/>
</dbReference>
<comment type="function">
    <text evidence="5">Catalyzes two steps in the biosynthesis of the molybdenum cofactor. In the first step, molybdopterin is adenylated. Subsequently, molybdate is inserted into adenylated molybdopterin and AMP is released.</text>
</comment>
<evidence type="ECO:0000256" key="5">
    <source>
        <dbReference type="RuleBase" id="RU365090"/>
    </source>
</evidence>
<dbReference type="SUPFAM" id="SSF63882">
    <property type="entry name" value="MoeA N-terminal region -like"/>
    <property type="match status" value="1"/>
</dbReference>
<dbReference type="Pfam" id="PF03453">
    <property type="entry name" value="MoeA_N"/>
    <property type="match status" value="1"/>
</dbReference>
<feature type="region of interest" description="Disordered" evidence="6">
    <location>
        <begin position="328"/>
        <end position="360"/>
    </location>
</feature>
<comment type="similarity">
    <text evidence="5">Belongs to the MoeA family.</text>
</comment>
<dbReference type="GO" id="GO:0006777">
    <property type="term" value="P:Mo-molybdopterin cofactor biosynthetic process"/>
    <property type="evidence" value="ECO:0007669"/>
    <property type="project" value="UniProtKB-UniRule"/>
</dbReference>
<evidence type="ECO:0000313" key="9">
    <source>
        <dbReference type="Proteomes" id="UP000054217"/>
    </source>
</evidence>
<dbReference type="SMART" id="SM00852">
    <property type="entry name" value="MoCF_biosynth"/>
    <property type="match status" value="2"/>
</dbReference>
<dbReference type="CDD" id="cd00887">
    <property type="entry name" value="MoeA"/>
    <property type="match status" value="1"/>
</dbReference>
<sequence length="646" mass="68112">MSCSAGVITVSDSVHAGVNEDKSGPLIQDILQTRGFERVVSAVAPDDEESIRASLKLILSLKVDCVFTTGGTGFGERDLTPEAISPLLERQAPGLVHLLLSSSLKHTPLAALSRQLAGTIGKTLVVTLPGSTKAVRENLDALLSNGVLDHALDLIKGGSGKVVHAALGSGHTPIVGQEHACGHHHHPGCVAPKPRTALSHDPSVPAPGRLRVSPYPMINLKDALDIIMTEIQSLEVVTLPITAGLAGHVLAEDVRAPQDIPSSKTTNVDGYAVRSTDTPGVYNVLTSRTHKLSEELPEGSIFRINTGGPLPAASDSVIMVEDTELESTLKDPDGEDAEEEQVKTLAQVSPGENVREPGSDVRKGDLVMQMGEVITSAGGEVGTLAFVGRKEVKVVRKPVVALLSTGNELLDLQSPKPMPGDGWGGIWDTNRPSLQAALEGMGYKVIDLGIVADHVDAHVRAVSKGLETADILLTTGGTSMGASDLLKPVIERRFNGTIHFGRVAIKPGKPTTFASIPTKVAPHDRKYLFALPGNPTAAIVTFHIFVVPALRKLGAWLTNKCQLPRVQVQLENAMPLDPRVELHRVIVRSTPKGLLATTTGGQRSSRVTSLCGANGLVQLPPLAVGGPSKLEAGEFAQAIMIGEIQI</sequence>
<proteinExistence type="inferred from homology"/>
<comment type="catalytic activity">
    <reaction evidence="5">
        <text>adenylyl-molybdopterin + molybdate = Mo-molybdopterin + AMP + H(+)</text>
        <dbReference type="Rhea" id="RHEA:35047"/>
        <dbReference type="ChEBI" id="CHEBI:15378"/>
        <dbReference type="ChEBI" id="CHEBI:36264"/>
        <dbReference type="ChEBI" id="CHEBI:62727"/>
        <dbReference type="ChEBI" id="CHEBI:71302"/>
        <dbReference type="ChEBI" id="CHEBI:456215"/>
    </reaction>
</comment>
<dbReference type="GO" id="GO:0005524">
    <property type="term" value="F:ATP binding"/>
    <property type="evidence" value="ECO:0007669"/>
    <property type="project" value="UniProtKB-UniRule"/>
</dbReference>
<dbReference type="AlphaFoldDB" id="A0A0C3NB94"/>
<reference evidence="8 9" key="1">
    <citation type="submission" date="2014-04" db="EMBL/GenBank/DDBJ databases">
        <authorList>
            <consortium name="DOE Joint Genome Institute"/>
            <person name="Kuo A."/>
            <person name="Kohler A."/>
            <person name="Costa M.D."/>
            <person name="Nagy L.G."/>
            <person name="Floudas D."/>
            <person name="Copeland A."/>
            <person name="Barry K.W."/>
            <person name="Cichocki N."/>
            <person name="Veneault-Fourrey C."/>
            <person name="LaButti K."/>
            <person name="Lindquist E.A."/>
            <person name="Lipzen A."/>
            <person name="Lundell T."/>
            <person name="Morin E."/>
            <person name="Murat C."/>
            <person name="Sun H."/>
            <person name="Tunlid A."/>
            <person name="Henrissat B."/>
            <person name="Grigoriev I.V."/>
            <person name="Hibbett D.S."/>
            <person name="Martin F."/>
            <person name="Nordberg H.P."/>
            <person name="Cantor M.N."/>
            <person name="Hua S.X."/>
        </authorList>
    </citation>
    <scope>NUCLEOTIDE SEQUENCE [LARGE SCALE GENOMIC DNA]</scope>
    <source>
        <strain evidence="8 9">Marx 270</strain>
    </source>
</reference>
<evidence type="ECO:0000256" key="4">
    <source>
        <dbReference type="ARBA" id="ARBA00023150"/>
    </source>
</evidence>
<dbReference type="SUPFAM" id="SSF53218">
    <property type="entry name" value="Molybdenum cofactor biosynthesis proteins"/>
    <property type="match status" value="2"/>
</dbReference>